<keyword evidence="7 8" id="KW-0472">Membrane</keyword>
<feature type="transmembrane region" description="Helical" evidence="8">
    <location>
        <begin position="52"/>
        <end position="72"/>
    </location>
</feature>
<reference evidence="9 10" key="1">
    <citation type="submission" date="2024-05" db="EMBL/GenBank/DDBJ databases">
        <authorList>
            <person name="Jiang F."/>
        </authorList>
    </citation>
    <scope>NUCLEOTIDE SEQUENCE [LARGE SCALE GENOMIC DNA]</scope>
    <source>
        <strain evidence="9 10">LZ166</strain>
    </source>
</reference>
<name>A0ABV3SL78_9HYPH</name>
<comment type="caution">
    <text evidence="9">The sequence shown here is derived from an EMBL/GenBank/DDBJ whole genome shotgun (WGS) entry which is preliminary data.</text>
</comment>
<evidence type="ECO:0000256" key="8">
    <source>
        <dbReference type="SAM" id="Phobius"/>
    </source>
</evidence>
<feature type="transmembrane region" description="Helical" evidence="8">
    <location>
        <begin position="223"/>
        <end position="247"/>
    </location>
</feature>
<evidence type="ECO:0000313" key="10">
    <source>
        <dbReference type="Proteomes" id="UP001556692"/>
    </source>
</evidence>
<proteinExistence type="predicted"/>
<protein>
    <submittedName>
        <fullName evidence="9">ABC transporter permease</fullName>
    </submittedName>
</protein>
<dbReference type="Proteomes" id="UP001556692">
    <property type="component" value="Unassembled WGS sequence"/>
</dbReference>
<evidence type="ECO:0000313" key="9">
    <source>
        <dbReference type="EMBL" id="MEX0407546.1"/>
    </source>
</evidence>
<gene>
    <name evidence="9" type="ORF">ABGN05_17945</name>
</gene>
<feature type="transmembrane region" description="Helical" evidence="8">
    <location>
        <begin position="79"/>
        <end position="98"/>
    </location>
</feature>
<keyword evidence="10" id="KW-1185">Reference proteome</keyword>
<feature type="transmembrane region" description="Helical" evidence="8">
    <location>
        <begin position="104"/>
        <end position="124"/>
    </location>
</feature>
<dbReference type="Pfam" id="PF02653">
    <property type="entry name" value="BPD_transp_2"/>
    <property type="match status" value="1"/>
</dbReference>
<evidence type="ECO:0000256" key="5">
    <source>
        <dbReference type="ARBA" id="ARBA00022692"/>
    </source>
</evidence>
<feature type="transmembrane region" description="Helical" evidence="8">
    <location>
        <begin position="171"/>
        <end position="193"/>
    </location>
</feature>
<comment type="subcellular location">
    <subcellularLocation>
        <location evidence="1">Cell membrane</location>
        <topology evidence="1">Multi-pass membrane protein</topology>
    </subcellularLocation>
</comment>
<dbReference type="PANTHER" id="PTHR32196:SF21">
    <property type="entry name" value="ABC TRANSPORTER PERMEASE PROTEIN YPHD-RELATED"/>
    <property type="match status" value="1"/>
</dbReference>
<dbReference type="EMBL" id="JBDPGJ010000004">
    <property type="protein sequence ID" value="MEX0407546.1"/>
    <property type="molecule type" value="Genomic_DNA"/>
</dbReference>
<keyword evidence="2" id="KW-0813">Transport</keyword>
<feature type="transmembrane region" description="Helical" evidence="8">
    <location>
        <begin position="283"/>
        <end position="302"/>
    </location>
</feature>
<feature type="transmembrane region" description="Helical" evidence="8">
    <location>
        <begin position="131"/>
        <end position="151"/>
    </location>
</feature>
<evidence type="ECO:0000256" key="1">
    <source>
        <dbReference type="ARBA" id="ARBA00004651"/>
    </source>
</evidence>
<keyword evidence="4" id="KW-0997">Cell inner membrane</keyword>
<evidence type="ECO:0000256" key="2">
    <source>
        <dbReference type="ARBA" id="ARBA00022448"/>
    </source>
</evidence>
<organism evidence="9 10">
    <name type="scientific">Aquibium pacificus</name>
    <dbReference type="NCBI Taxonomy" id="3153579"/>
    <lineage>
        <taxon>Bacteria</taxon>
        <taxon>Pseudomonadati</taxon>
        <taxon>Pseudomonadota</taxon>
        <taxon>Alphaproteobacteria</taxon>
        <taxon>Hyphomicrobiales</taxon>
        <taxon>Phyllobacteriaceae</taxon>
        <taxon>Aquibium</taxon>
    </lineage>
</organism>
<evidence type="ECO:0000256" key="3">
    <source>
        <dbReference type="ARBA" id="ARBA00022475"/>
    </source>
</evidence>
<evidence type="ECO:0000256" key="6">
    <source>
        <dbReference type="ARBA" id="ARBA00022989"/>
    </source>
</evidence>
<dbReference type="InterPro" id="IPR001851">
    <property type="entry name" value="ABC_transp_permease"/>
</dbReference>
<feature type="transmembrane region" description="Helical" evidence="8">
    <location>
        <begin position="21"/>
        <end position="40"/>
    </location>
</feature>
<feature type="transmembrane region" description="Helical" evidence="8">
    <location>
        <begin position="253"/>
        <end position="271"/>
    </location>
</feature>
<dbReference type="PANTHER" id="PTHR32196">
    <property type="entry name" value="ABC TRANSPORTER PERMEASE PROTEIN YPHD-RELATED-RELATED"/>
    <property type="match status" value="1"/>
</dbReference>
<dbReference type="CDD" id="cd06579">
    <property type="entry name" value="TM_PBP1_transp_AraH_like"/>
    <property type="match status" value="1"/>
</dbReference>
<evidence type="ECO:0000256" key="7">
    <source>
        <dbReference type="ARBA" id="ARBA00023136"/>
    </source>
</evidence>
<sequence>MARTGTAMPGLGKGTGRKNMLERVVAIVTLALAIVFAMTIDGFATLGNFRVILSNSASLAVLSCGMAVVIISRGLDLSLIAQMIAGATIFGILITNGVPAPAALFVAIVAMIVIGILNAWLIAYVEIPAMLATLASAMLLVGLLRFAILRGEFLLLLPKSDPTVAFLAGDILPGLSVPVVLMIATLAASWFLLARSTAGKIIYAMGDNFQAARLAGLPVRTTLVVVYVFAGLTALVAGLIMAAASGAVDFRTVTNGTLLFDVILVVVLGGIPLRGGRGSVRNILVGVALIAIMRNGMTLMNVTTQTQDMLKGLVLLTAIVTDNYLNPRDAETDTVGDL</sequence>
<accession>A0ABV3SL78</accession>
<keyword evidence="6 8" id="KW-1133">Transmembrane helix</keyword>
<keyword evidence="3" id="KW-1003">Cell membrane</keyword>
<evidence type="ECO:0000256" key="4">
    <source>
        <dbReference type="ARBA" id="ARBA00022519"/>
    </source>
</evidence>
<keyword evidence="5 8" id="KW-0812">Transmembrane</keyword>